<reference evidence="1 2" key="1">
    <citation type="submission" date="2017-10" db="EMBL/GenBank/DDBJ databases">
        <title>Massilia psychrophilum sp. nov., a novel purple-pigmented bacterium isolated from Tianshan glacier, Xinjiang Municipality, China.</title>
        <authorList>
            <person name="Wang H."/>
        </authorList>
    </citation>
    <scope>NUCLEOTIDE SEQUENCE [LARGE SCALE GENOMIC DNA]</scope>
    <source>
        <strain evidence="1 2">JCM 30813</strain>
    </source>
</reference>
<dbReference type="AlphaFoldDB" id="A0A2G8T025"/>
<keyword evidence="2" id="KW-1185">Reference proteome</keyword>
<evidence type="ECO:0008006" key="3">
    <source>
        <dbReference type="Google" id="ProtNLM"/>
    </source>
</evidence>
<comment type="caution">
    <text evidence="1">The sequence shown here is derived from an EMBL/GenBank/DDBJ whole genome shotgun (WGS) entry which is preliminary data.</text>
</comment>
<dbReference type="OrthoDB" id="272552at2"/>
<dbReference type="InterPro" id="IPR000415">
    <property type="entry name" value="Nitroreductase-like"/>
</dbReference>
<name>A0A2G8T025_9BURK</name>
<organism evidence="1 2">
    <name type="scientific">Massilia psychrophila</name>
    <dbReference type="NCBI Taxonomy" id="1603353"/>
    <lineage>
        <taxon>Bacteria</taxon>
        <taxon>Pseudomonadati</taxon>
        <taxon>Pseudomonadota</taxon>
        <taxon>Betaproteobacteria</taxon>
        <taxon>Burkholderiales</taxon>
        <taxon>Oxalobacteraceae</taxon>
        <taxon>Telluria group</taxon>
        <taxon>Massilia</taxon>
    </lineage>
</organism>
<evidence type="ECO:0000313" key="1">
    <source>
        <dbReference type="EMBL" id="PIL39374.1"/>
    </source>
</evidence>
<gene>
    <name evidence="1" type="ORF">CR103_12880</name>
</gene>
<dbReference type="Gene3D" id="3.40.109.10">
    <property type="entry name" value="NADH Oxidase"/>
    <property type="match status" value="1"/>
</dbReference>
<dbReference type="RefSeq" id="WP_099916397.1">
    <property type="nucleotide sequence ID" value="NZ_BMHS01000024.1"/>
</dbReference>
<dbReference type="SUPFAM" id="SSF55469">
    <property type="entry name" value="FMN-dependent nitroreductase-like"/>
    <property type="match status" value="1"/>
</dbReference>
<dbReference type="Proteomes" id="UP000228593">
    <property type="component" value="Unassembled WGS sequence"/>
</dbReference>
<protein>
    <recommendedName>
        <fullName evidence="3">Nitroreductase</fullName>
    </recommendedName>
</protein>
<evidence type="ECO:0000313" key="2">
    <source>
        <dbReference type="Proteomes" id="UP000228593"/>
    </source>
</evidence>
<proteinExistence type="predicted"/>
<sequence>MPPTFIAELAAVGALAPSADNAQPWHLTWNGKTLAISYAKRHAATNVFSARSHATLMGIGAVAENLDMALGANGLQGSWDWSTDQRQPYGAVALNGLPATFTTPEGPQSRHTNRLAFGRQKLPVEMVARVGACREGGNRIAILQDPTARAALVRLVRISSEARFCNHDLHKWLFGSLRYTPAEVARGDGLDMDSLGLPLGGRSMLGFISDWGRMRTLNRFGAYKLLARSEVGLIAAAPALLCVIGPADSAGTIGAGRLLTRAWTELNLGGVAVQPYYVVTDQLNRLHEGTLAVGFDAQVKAVERQLQTLLGLAQWEKLHMILRVGYPKAAPVRSRRLALVSVFTDTSGA</sequence>
<dbReference type="GO" id="GO:0016491">
    <property type="term" value="F:oxidoreductase activity"/>
    <property type="evidence" value="ECO:0007669"/>
    <property type="project" value="InterPro"/>
</dbReference>
<accession>A0A2G8T025</accession>
<dbReference type="EMBL" id="PDOB01000019">
    <property type="protein sequence ID" value="PIL39374.1"/>
    <property type="molecule type" value="Genomic_DNA"/>
</dbReference>